<keyword evidence="3" id="KW-0808">Transferase</keyword>
<dbReference type="Pfam" id="PF13692">
    <property type="entry name" value="Glyco_trans_1_4"/>
    <property type="match status" value="1"/>
</dbReference>
<comment type="caution">
    <text evidence="4">The sequence shown here is derived from an EMBL/GenBank/DDBJ whole genome shotgun (WGS) entry which is preliminary data.</text>
</comment>
<keyword evidence="2" id="KW-0328">Glycosyltransferase</keyword>
<evidence type="ECO:0000313" key="4">
    <source>
        <dbReference type="EMBL" id="MCX4232797.1"/>
    </source>
</evidence>
<organism evidence="4 5">
    <name type="scientific">Streptomyces ortus</name>
    <dbReference type="NCBI Taxonomy" id="2867268"/>
    <lineage>
        <taxon>Bacteria</taxon>
        <taxon>Bacillati</taxon>
        <taxon>Actinomycetota</taxon>
        <taxon>Actinomycetes</taxon>
        <taxon>Kitasatosporales</taxon>
        <taxon>Streptomycetaceae</taxon>
        <taxon>Streptomyces</taxon>
    </lineage>
</organism>
<evidence type="ECO:0000256" key="2">
    <source>
        <dbReference type="ARBA" id="ARBA00022676"/>
    </source>
</evidence>
<dbReference type="SUPFAM" id="SSF53756">
    <property type="entry name" value="UDP-Glycosyltransferase/glycogen phosphorylase"/>
    <property type="match status" value="1"/>
</dbReference>
<keyword evidence="5" id="KW-1185">Reference proteome</keyword>
<evidence type="ECO:0000256" key="3">
    <source>
        <dbReference type="ARBA" id="ARBA00022679"/>
    </source>
</evidence>
<dbReference type="Gene3D" id="3.40.50.2000">
    <property type="entry name" value="Glycogen Phosphorylase B"/>
    <property type="match status" value="2"/>
</dbReference>
<dbReference type="PANTHER" id="PTHR12526">
    <property type="entry name" value="GLYCOSYLTRANSFERASE"/>
    <property type="match status" value="1"/>
</dbReference>
<evidence type="ECO:0000313" key="5">
    <source>
        <dbReference type="Proteomes" id="UP001165590"/>
    </source>
</evidence>
<sequence>MKTFFWAADEGGSGFYRCTMPGTGLAWRGHQVGASTVMSAPWQDADTIVGSRVCLPGPSRLWRHLHDEGRRLVLDLDDDYFHIDPSNEAAHRDWTTRLLPGLIDNLKYADTVTVCSETLAQVVRDYHDDVRVIENGLPAQHLGLPRDYTPDMLTVGCAVTTSTLHELPLAARALNRIADYKPGKVEVLLVGPTGPQAREAGVRHPRIGTTGWVDGFSAYAGWAYQFDVWVAPYRDTVFNRAKFPTKALEAGFFGIPLIVSDVGAYRDWITHEENGFLVPSGQEHLFGKYLKQLVDDPALRQSMGIAARARASRNILQALSLRWEDVVGDQSLSHSTGALP</sequence>
<dbReference type="Proteomes" id="UP001165590">
    <property type="component" value="Unassembled WGS sequence"/>
</dbReference>
<dbReference type="CDD" id="cd03801">
    <property type="entry name" value="GT4_PimA-like"/>
    <property type="match status" value="1"/>
</dbReference>
<protein>
    <recommendedName>
        <fullName evidence="1">D-inositol 3-phosphate glycosyltransferase</fullName>
    </recommendedName>
</protein>
<dbReference type="PANTHER" id="PTHR12526:SF510">
    <property type="entry name" value="D-INOSITOL 3-PHOSPHATE GLYCOSYLTRANSFERASE"/>
    <property type="match status" value="1"/>
</dbReference>
<evidence type="ECO:0000256" key="1">
    <source>
        <dbReference type="ARBA" id="ARBA00021292"/>
    </source>
</evidence>
<dbReference type="RefSeq" id="WP_267025804.1">
    <property type="nucleotide sequence ID" value="NZ_JAIFZO010000002.1"/>
</dbReference>
<name>A0ABT3UZ41_9ACTN</name>
<reference evidence="4" key="1">
    <citation type="journal article" date="2022" name="bioRxiv">
        <title>Discovery and biosynthetic assessment of Streptomyces ortus sp nov. isolated from a deep-sea sponge.</title>
        <authorList>
            <person name="Williams S.E."/>
        </authorList>
    </citation>
    <scope>NUCLEOTIDE SEQUENCE</scope>
    <source>
        <strain evidence="4">A15ISP2-DRY2</strain>
    </source>
</reference>
<dbReference type="EMBL" id="JAIFZO010000002">
    <property type="protein sequence ID" value="MCX4232797.1"/>
    <property type="molecule type" value="Genomic_DNA"/>
</dbReference>
<proteinExistence type="predicted"/>
<accession>A0ABT3UZ41</accession>
<gene>
    <name evidence="4" type="ORF">K3769_08415</name>
</gene>